<feature type="chain" id="PRO_5047375623" evidence="4">
    <location>
        <begin position="41"/>
        <end position="1473"/>
    </location>
</feature>
<keyword evidence="3" id="KW-0349">Heme</keyword>
<protein>
    <submittedName>
        <fullName evidence="7">Uncharacterized protein YhjY with autotransporter beta-barrel domain</fullName>
    </submittedName>
</protein>
<dbReference type="InterPro" id="IPR015919">
    <property type="entry name" value="Cadherin-like_sf"/>
</dbReference>
<gene>
    <name evidence="7" type="ORF">J2X15_002235</name>
</gene>
<dbReference type="SMART" id="SM00869">
    <property type="entry name" value="Autotransporter"/>
    <property type="match status" value="1"/>
</dbReference>
<keyword evidence="2 3" id="KW-0408">Iron</keyword>
<dbReference type="InterPro" id="IPR005546">
    <property type="entry name" value="Autotransporte_beta"/>
</dbReference>
<dbReference type="Proteomes" id="UP001268089">
    <property type="component" value="Unassembled WGS sequence"/>
</dbReference>
<dbReference type="PROSITE" id="PS51208">
    <property type="entry name" value="AUTOTRANSPORTER"/>
    <property type="match status" value="1"/>
</dbReference>
<dbReference type="InterPro" id="IPR036709">
    <property type="entry name" value="Autotransporte_beta_dom_sf"/>
</dbReference>
<dbReference type="InterPro" id="IPR009056">
    <property type="entry name" value="Cyt_c-like_dom"/>
</dbReference>
<evidence type="ECO:0000256" key="3">
    <source>
        <dbReference type="PROSITE-ProRule" id="PRU00433"/>
    </source>
</evidence>
<proteinExistence type="predicted"/>
<feature type="domain" description="Autotransporter" evidence="6">
    <location>
        <begin position="910"/>
        <end position="1189"/>
    </location>
</feature>
<evidence type="ECO:0000256" key="4">
    <source>
        <dbReference type="SAM" id="SignalP"/>
    </source>
</evidence>
<evidence type="ECO:0000256" key="1">
    <source>
        <dbReference type="ARBA" id="ARBA00022723"/>
    </source>
</evidence>
<dbReference type="SUPFAM" id="SSF103515">
    <property type="entry name" value="Autotransporter"/>
    <property type="match status" value="1"/>
</dbReference>
<organism evidence="7 8">
    <name type="scientific">Rhodoferax saidenbachensis</name>
    <dbReference type="NCBI Taxonomy" id="1484693"/>
    <lineage>
        <taxon>Bacteria</taxon>
        <taxon>Pseudomonadati</taxon>
        <taxon>Pseudomonadota</taxon>
        <taxon>Betaproteobacteria</taxon>
        <taxon>Burkholderiales</taxon>
        <taxon>Comamonadaceae</taxon>
        <taxon>Rhodoferax</taxon>
    </lineage>
</organism>
<accession>A0ABU1ZN10</accession>
<dbReference type="InterPro" id="IPR013783">
    <property type="entry name" value="Ig-like_fold"/>
</dbReference>
<name>A0ABU1ZN10_9BURK</name>
<feature type="signal peptide" evidence="4">
    <location>
        <begin position="1"/>
        <end position="40"/>
    </location>
</feature>
<evidence type="ECO:0000259" key="6">
    <source>
        <dbReference type="PROSITE" id="PS51208"/>
    </source>
</evidence>
<evidence type="ECO:0000313" key="8">
    <source>
        <dbReference type="Proteomes" id="UP001268089"/>
    </source>
</evidence>
<dbReference type="SUPFAM" id="SSF49313">
    <property type="entry name" value="Cadherin-like"/>
    <property type="match status" value="5"/>
</dbReference>
<evidence type="ECO:0000256" key="2">
    <source>
        <dbReference type="ARBA" id="ARBA00023004"/>
    </source>
</evidence>
<dbReference type="Pfam" id="PF17963">
    <property type="entry name" value="Big_9"/>
    <property type="match status" value="1"/>
</dbReference>
<comment type="caution">
    <text evidence="7">The sequence shown here is derived from an EMBL/GenBank/DDBJ whole genome shotgun (WGS) entry which is preliminary data.</text>
</comment>
<dbReference type="Gene3D" id="2.60.40.10">
    <property type="entry name" value="Immunoglobulins"/>
    <property type="match status" value="5"/>
</dbReference>
<evidence type="ECO:0000313" key="7">
    <source>
        <dbReference type="EMBL" id="MDR7306949.1"/>
    </source>
</evidence>
<reference evidence="7 8" key="1">
    <citation type="submission" date="2023-07" db="EMBL/GenBank/DDBJ databases">
        <title>Sorghum-associated microbial communities from plants grown in Nebraska, USA.</title>
        <authorList>
            <person name="Schachtman D."/>
        </authorList>
    </citation>
    <scope>NUCLEOTIDE SEQUENCE [LARGE SCALE GENOMIC DNA]</scope>
    <source>
        <strain evidence="7 8">BE308</strain>
    </source>
</reference>
<dbReference type="Pfam" id="PF05345">
    <property type="entry name" value="He_PIG"/>
    <property type="match status" value="5"/>
</dbReference>
<evidence type="ECO:0000259" key="5">
    <source>
        <dbReference type="PROSITE" id="PS51007"/>
    </source>
</evidence>
<dbReference type="Pfam" id="PF03797">
    <property type="entry name" value="Autotransporter"/>
    <property type="match status" value="1"/>
</dbReference>
<dbReference type="EMBL" id="JAVDXO010000004">
    <property type="protein sequence ID" value="MDR7306949.1"/>
    <property type="molecule type" value="Genomic_DNA"/>
</dbReference>
<dbReference type="Gene3D" id="2.40.128.130">
    <property type="entry name" value="Autotransporter beta-domain"/>
    <property type="match status" value="1"/>
</dbReference>
<feature type="domain" description="Cytochrome c" evidence="5">
    <location>
        <begin position="41"/>
        <end position="196"/>
    </location>
</feature>
<keyword evidence="1 3" id="KW-0479">Metal-binding</keyword>
<keyword evidence="4" id="KW-0732">Signal</keyword>
<sequence length="1473" mass="149529">MLAPRWTACKAVATGMLRQIWQLAAAMALLCGLASTSAWGQSVATGSGIYNTSGAGGYARCVNCHSGATSSAAHLLASNAYTYLHTELSPGGNMYINYGGTPALPSQSDIMSLALYIGQFKAPAFTVANGNGSLAIAVRSGAAATKDIYPLLTQGTAGAAQDSGGLNITSAASHGSASMSAPVGATTTMVYNANYTSTAGYTGSDAFNVEVLNPTGNDTRTIQVTVLGITSAATATGFKGQVYTAGSPLYQITSNDGSASNFTATGLPTGLSVDSTNGKITGTATATGSFSVTIGAQINGSINDGTVSKTLTMDIAGITNSATANYTQNSAISTFQITTYPASPSAYGLTGSLPSGLSFASGSGQISGTPTIAGSYPVTLQATTTAGAVSQALTINVASAGVPVITSTPSLATAPTVTVAGTVGTAIAGYQINATNPPITASSYAASNLPPGLAVNTSTGAITGTPTTSGDYAVTLSADNASGTGSLNVVMRIHATAAPVINSGAAGSGTVGSAGTAYTITTTGTNGPITSYSVVSGSLPAGLTLNTSTGVVSGTPTTSGVSTVTLGAVNSGGVTGSLAVTFTITPNAVPVISSPSNGTTTALALGAAMSPITITASNPPLTAFALASGTLPTGVSLNTGTGVISGTPTVPSASSAVTLTATNAVGTSAAVTVNFSVGVPTPAACTLTTAANTAASLNLNACMFPALSPTGMSASMQPAHGTLTISGVTATYTPAANFFGTDSFSAIAHFTGGATSTAGIVTVTVTGRPDPTQDKAVVGTLTAQNEAALRFSRTQISNYGRHMEGLRGRGPGLGSGQPAARFGEATVTAPSAARTSAQLNSLGTNSATQLPLGTAPASLPVASAVNLAANDMGLSQNPLYGLVTGLVQNQSVDLGRLSNSLGGNTNTGSTALPGPKVWVEGVVSFGARDASGGLSGSDFTSNGVSMGVDLAWDDKLTVGMGVGYAQDTTNIGTDGTRNESRGYSLAIYASRQVGTRGFLEGMLGVGSVDFDSKRYVSAASAFANANRKGYQLFGSVGGGLEFRDKANMISPYGRLDFSMDQLNEATETGAGTFALNYYTQTNTALQGVLGLRGESIHSTPFGWAIPRARVELRQDLQNKSEAAISYADQIGGTRYSIAPSGSLQSAMVFGIGSEFLFRDGWAFGVDYQLTQVSAQESSYALRLKLVKELGAKGLPDLLKGVELDFNDDNQIQVDAGYTWDDNITRSKLATDIRGDGIYAFNAGQTRAISLSGTSRLLLTGSVGGERFQTYNGLSNISLTGEAVYQYRASSEFDEPTFGLFSRVTALKHQSSLRDGYRYSVGASVMQPLTDRINLFGALGYNGRYANSTVFQTADTSLRVNLDYALRGSATLYMSAEYRDGDIVSTGRSSLENVTVAKVLVQDDAYAGGQFFSYRFGGTTVLTTLGYNIGLGARDSIDIAWRRVESTPGMRPAWATSPNSYVTNQVSASYLMRF</sequence>
<dbReference type="PROSITE" id="PS51007">
    <property type="entry name" value="CYTC"/>
    <property type="match status" value="1"/>
</dbReference>
<keyword evidence="8" id="KW-1185">Reference proteome</keyword>
<dbReference type="Gene3D" id="2.60.40.2810">
    <property type="match status" value="1"/>
</dbReference>